<feature type="compositionally biased region" description="Basic and acidic residues" evidence="2">
    <location>
        <begin position="129"/>
        <end position="138"/>
    </location>
</feature>
<evidence type="ECO:0000256" key="1">
    <source>
        <dbReference type="ARBA" id="ARBA00023125"/>
    </source>
</evidence>
<evidence type="ECO:0000259" key="4">
    <source>
        <dbReference type="Pfam" id="PF23359"/>
    </source>
</evidence>
<dbReference type="InterPro" id="IPR055370">
    <property type="entry name" value="Lsr2_DNA-bd"/>
</dbReference>
<dbReference type="InterPro" id="IPR036625">
    <property type="entry name" value="E3-bd_dom_sf"/>
</dbReference>
<name>A0ABT1HM38_STRSD</name>
<dbReference type="Pfam" id="PF23359">
    <property type="entry name" value="Lsr2_DNA-bd"/>
    <property type="match status" value="1"/>
</dbReference>
<feature type="region of interest" description="Disordered" evidence="2">
    <location>
        <begin position="50"/>
        <end position="164"/>
    </location>
</feature>
<evidence type="ECO:0000313" key="5">
    <source>
        <dbReference type="EMBL" id="MCP2256587.1"/>
    </source>
</evidence>
<feature type="compositionally biased region" description="Basic residues" evidence="2">
    <location>
        <begin position="51"/>
        <end position="60"/>
    </location>
</feature>
<dbReference type="Proteomes" id="UP001205311">
    <property type="component" value="Unassembled WGS sequence"/>
</dbReference>
<feature type="domain" description="Lsr2 DNA-binding" evidence="4">
    <location>
        <begin position="157"/>
        <end position="191"/>
    </location>
</feature>
<sequence length="204" mass="21194">MNLVDDLDGSTGSDISPVRFGLDGVDYTIDLTASNAAKLRDLLEPYVASARRARGSRKARAATARVTTAASARTTSAAAPTVTEDATTTENVVAPSARAASRSSARSSPKSPKSSVKSAPKSATTKSAQKAEKAEKPASKTKAKAPKAAEAEPKATNREEGRAIREWAAANGHAVAERGRIPTNVVTAYHLAHQPDIRAAIFSG</sequence>
<accession>A0ABT1HM38</accession>
<dbReference type="Pfam" id="PF11774">
    <property type="entry name" value="Lsr2"/>
    <property type="match status" value="1"/>
</dbReference>
<evidence type="ECO:0000313" key="6">
    <source>
        <dbReference type="Proteomes" id="UP001205311"/>
    </source>
</evidence>
<dbReference type="EMBL" id="JAMTCP010000001">
    <property type="protein sequence ID" value="MCP2256587.1"/>
    <property type="molecule type" value="Genomic_DNA"/>
</dbReference>
<feature type="domain" description="Lsr2 dimerization" evidence="3">
    <location>
        <begin position="2"/>
        <end position="53"/>
    </location>
</feature>
<organism evidence="5 6">
    <name type="scientific">Streptoalloteichus tenebrarius (strain ATCC 17920 / DSM 40477 / JCM 4838 / CBS 697.72 / NBRC 16177 / NCIMB 11028 / NRRL B-12390 / A12253. 1 / ISP 5477)</name>
    <name type="common">Streptomyces tenebrarius</name>
    <dbReference type="NCBI Taxonomy" id="1933"/>
    <lineage>
        <taxon>Bacteria</taxon>
        <taxon>Bacillati</taxon>
        <taxon>Actinomycetota</taxon>
        <taxon>Actinomycetes</taxon>
        <taxon>Pseudonocardiales</taxon>
        <taxon>Pseudonocardiaceae</taxon>
        <taxon>Streptoalloteichus</taxon>
    </lineage>
</organism>
<keyword evidence="1" id="KW-0238">DNA-binding</keyword>
<evidence type="ECO:0000259" key="3">
    <source>
        <dbReference type="Pfam" id="PF11774"/>
    </source>
</evidence>
<feature type="compositionally biased region" description="Low complexity" evidence="2">
    <location>
        <begin position="94"/>
        <end position="128"/>
    </location>
</feature>
<evidence type="ECO:0000256" key="2">
    <source>
        <dbReference type="SAM" id="MobiDB-lite"/>
    </source>
</evidence>
<proteinExistence type="predicted"/>
<dbReference type="InterPro" id="IPR024412">
    <property type="entry name" value="Lsr2_dim_dom"/>
</dbReference>
<dbReference type="Gene3D" id="4.10.320.10">
    <property type="entry name" value="E3-binding domain"/>
    <property type="match status" value="1"/>
</dbReference>
<comment type="caution">
    <text evidence="5">The sequence shown here is derived from an EMBL/GenBank/DDBJ whole genome shotgun (WGS) entry which is preliminary data.</text>
</comment>
<feature type="compositionally biased region" description="Low complexity" evidence="2">
    <location>
        <begin position="61"/>
        <end position="83"/>
    </location>
</feature>
<gene>
    <name evidence="5" type="ORF">LX15_000270</name>
</gene>
<dbReference type="InterPro" id="IPR042261">
    <property type="entry name" value="Lsr2-like_dimerization"/>
</dbReference>
<reference evidence="5 6" key="1">
    <citation type="submission" date="2022-06" db="EMBL/GenBank/DDBJ databases">
        <title>Genomic Encyclopedia of Archaeal and Bacterial Type Strains, Phase II (KMG-II): from individual species to whole genera.</title>
        <authorList>
            <person name="Goeker M."/>
        </authorList>
    </citation>
    <scope>NUCLEOTIDE SEQUENCE [LARGE SCALE GENOMIC DNA]</scope>
    <source>
        <strain evidence="5 6">DSM 40477</strain>
    </source>
</reference>
<protein>
    <submittedName>
        <fullName evidence="5">Lsr2 protein</fullName>
    </submittedName>
</protein>
<keyword evidence="6" id="KW-1185">Reference proteome</keyword>
<feature type="compositionally biased region" description="Basic and acidic residues" evidence="2">
    <location>
        <begin position="147"/>
        <end position="164"/>
    </location>
</feature>
<dbReference type="Gene3D" id="3.30.60.230">
    <property type="entry name" value="Lsr2, dimerization domain"/>
    <property type="match status" value="1"/>
</dbReference>